<dbReference type="GO" id="GO:0004132">
    <property type="term" value="F:dCMP deaminase activity"/>
    <property type="evidence" value="ECO:0007669"/>
    <property type="project" value="UniProtKB-EC"/>
</dbReference>
<dbReference type="OrthoDB" id="10028815at2759"/>
<feature type="domain" description="CMP/dCMP-type deaminase" evidence="9">
    <location>
        <begin position="187"/>
        <end position="327"/>
    </location>
</feature>
<dbReference type="Gene3D" id="3.40.50.300">
    <property type="entry name" value="P-loop containing nucleotide triphosphate hydrolases"/>
    <property type="match status" value="1"/>
</dbReference>
<keyword evidence="6" id="KW-0862">Zinc</keyword>
<dbReference type="InterPro" id="IPR002125">
    <property type="entry name" value="CMP_dCMP_dom"/>
</dbReference>
<evidence type="ECO:0000256" key="6">
    <source>
        <dbReference type="ARBA" id="ARBA00022833"/>
    </source>
</evidence>
<keyword evidence="5" id="KW-0378">Hydrolase</keyword>
<dbReference type="InterPro" id="IPR016192">
    <property type="entry name" value="APOBEC/CMP_deaminase_Zn-bd"/>
</dbReference>
<dbReference type="Proteomes" id="UP000663828">
    <property type="component" value="Unassembled WGS sequence"/>
</dbReference>
<dbReference type="InterPro" id="IPR027417">
    <property type="entry name" value="P-loop_NTPase"/>
</dbReference>
<evidence type="ECO:0000313" key="13">
    <source>
        <dbReference type="Proteomes" id="UP000663852"/>
    </source>
</evidence>
<dbReference type="EMBL" id="CAJNOJ010000012">
    <property type="protein sequence ID" value="CAF0794148.1"/>
    <property type="molecule type" value="Genomic_DNA"/>
</dbReference>
<evidence type="ECO:0000313" key="12">
    <source>
        <dbReference type="Proteomes" id="UP000663828"/>
    </source>
</evidence>
<dbReference type="PROSITE" id="PS00903">
    <property type="entry name" value="CYT_DCMP_DEAMINASES_1"/>
    <property type="match status" value="1"/>
</dbReference>
<evidence type="ECO:0000256" key="8">
    <source>
        <dbReference type="ARBA" id="ARBA00041763"/>
    </source>
</evidence>
<dbReference type="GO" id="GO:0005737">
    <property type="term" value="C:cytoplasm"/>
    <property type="evidence" value="ECO:0007669"/>
    <property type="project" value="TreeGrafter"/>
</dbReference>
<dbReference type="SUPFAM" id="SSF53927">
    <property type="entry name" value="Cytidine deaminase-like"/>
    <property type="match status" value="1"/>
</dbReference>
<evidence type="ECO:0000256" key="2">
    <source>
        <dbReference type="ARBA" id="ARBA00006576"/>
    </source>
</evidence>
<protein>
    <recommendedName>
        <fullName evidence="8">dCMP deaminase</fullName>
        <ecNumber evidence="7">3.5.4.12</ecNumber>
    </recommendedName>
    <alternativeName>
        <fullName evidence="8">dCMP deaminase</fullName>
    </alternativeName>
</protein>
<evidence type="ECO:0000256" key="1">
    <source>
        <dbReference type="ARBA" id="ARBA00001947"/>
    </source>
</evidence>
<dbReference type="PROSITE" id="PS51747">
    <property type="entry name" value="CYT_DCMP_DEAMINASES_2"/>
    <property type="match status" value="1"/>
</dbReference>
<dbReference type="PANTHER" id="PTHR11086">
    <property type="entry name" value="DEOXYCYTIDYLATE DEAMINASE-RELATED"/>
    <property type="match status" value="1"/>
</dbReference>
<accession>A0A813SBZ7</accession>
<comment type="caution">
    <text evidence="10">The sequence shown here is derived from an EMBL/GenBank/DDBJ whole genome shotgun (WGS) entry which is preliminary data.</text>
</comment>
<name>A0A813SBZ7_ADIRI</name>
<dbReference type="GO" id="GO:0009165">
    <property type="term" value="P:nucleotide biosynthetic process"/>
    <property type="evidence" value="ECO:0007669"/>
    <property type="project" value="UniProtKB-KW"/>
</dbReference>
<gene>
    <name evidence="10" type="ORF">EDS130_LOCUS4501</name>
    <name evidence="11" type="ORF">XAT740_LOCUS7135</name>
</gene>
<dbReference type="InterPro" id="IPR035105">
    <property type="entry name" value="Deoxycytidylate_deaminase_dom"/>
</dbReference>
<evidence type="ECO:0000256" key="7">
    <source>
        <dbReference type="ARBA" id="ARBA00038938"/>
    </source>
</evidence>
<proteinExistence type="inferred from homology"/>
<dbReference type="CDD" id="cd01286">
    <property type="entry name" value="deoxycytidylate_deaminase"/>
    <property type="match status" value="1"/>
</dbReference>
<evidence type="ECO:0000259" key="9">
    <source>
        <dbReference type="PROSITE" id="PS51747"/>
    </source>
</evidence>
<dbReference type="EMBL" id="CAJNOR010000336">
    <property type="protein sequence ID" value="CAF0883677.1"/>
    <property type="molecule type" value="Genomic_DNA"/>
</dbReference>
<dbReference type="Pfam" id="PF00383">
    <property type="entry name" value="dCMP_cyt_deam_1"/>
    <property type="match status" value="1"/>
</dbReference>
<keyword evidence="3" id="KW-0479">Metal-binding</keyword>
<evidence type="ECO:0000256" key="5">
    <source>
        <dbReference type="ARBA" id="ARBA00022801"/>
    </source>
</evidence>
<dbReference type="AlphaFoldDB" id="A0A813SBZ7"/>
<keyword evidence="4" id="KW-0545">Nucleotide biosynthesis</keyword>
<evidence type="ECO:0000256" key="3">
    <source>
        <dbReference type="ARBA" id="ARBA00022723"/>
    </source>
</evidence>
<organism evidence="10 13">
    <name type="scientific">Adineta ricciae</name>
    <name type="common">Rotifer</name>
    <dbReference type="NCBI Taxonomy" id="249248"/>
    <lineage>
        <taxon>Eukaryota</taxon>
        <taxon>Metazoa</taxon>
        <taxon>Spiralia</taxon>
        <taxon>Gnathifera</taxon>
        <taxon>Rotifera</taxon>
        <taxon>Eurotatoria</taxon>
        <taxon>Bdelloidea</taxon>
        <taxon>Adinetida</taxon>
        <taxon>Adinetidae</taxon>
        <taxon>Adineta</taxon>
    </lineage>
</organism>
<dbReference type="Gene3D" id="3.40.140.10">
    <property type="entry name" value="Cytidine Deaminase, domain 2"/>
    <property type="match status" value="1"/>
</dbReference>
<dbReference type="InterPro" id="IPR016193">
    <property type="entry name" value="Cytidine_deaminase-like"/>
</dbReference>
<sequence length="342" mass="38689">MLIIGLIGSLASGKHFIADIFRKKHGFIALEYKDFKSQKQDAAKECLEKVKEAWPKNIVVIGIDSLKTLTKMRDNPQFFGIGVEGPVILRFQRRKHAILDSLEKFVQVDDFLQFGVKSHESDFEKLLVRLHLEDEDLSPLNKCMDSCDLRLIINTNDQADLESKIEKLLTVESKAQQLTTTHLLCPNWDVYFSMVAWITASHGNCVRHRVGCIIADTDQRIVAAGYNGTPDNIKKCDQGGCERCWDMSIDSGERLDECICIHGEESALLEAGRRQCCGATLYVTHSPCRQCSKKIAQSGIKRVVYSQEYSSGLERVRKLFKEAGIELVKQELQTVPRLIKLI</sequence>
<dbReference type="InterPro" id="IPR015517">
    <property type="entry name" value="dCMP_deaminase-rel"/>
</dbReference>
<dbReference type="GO" id="GO:0008270">
    <property type="term" value="F:zinc ion binding"/>
    <property type="evidence" value="ECO:0007669"/>
    <property type="project" value="InterPro"/>
</dbReference>
<comment type="similarity">
    <text evidence="2">Belongs to the cytidine and deoxycytidylate deaminase family.</text>
</comment>
<evidence type="ECO:0000313" key="10">
    <source>
        <dbReference type="EMBL" id="CAF0794148.1"/>
    </source>
</evidence>
<reference evidence="10" key="1">
    <citation type="submission" date="2021-02" db="EMBL/GenBank/DDBJ databases">
        <authorList>
            <person name="Nowell W R."/>
        </authorList>
    </citation>
    <scope>NUCLEOTIDE SEQUENCE</scope>
</reference>
<evidence type="ECO:0000256" key="4">
    <source>
        <dbReference type="ARBA" id="ARBA00022727"/>
    </source>
</evidence>
<keyword evidence="12" id="KW-1185">Reference proteome</keyword>
<dbReference type="PANTHER" id="PTHR11086:SF18">
    <property type="entry name" value="DEOXYCYTIDYLATE DEAMINASE"/>
    <property type="match status" value="1"/>
</dbReference>
<dbReference type="EC" id="3.5.4.12" evidence="7"/>
<comment type="cofactor">
    <cofactor evidence="1">
        <name>Zn(2+)</name>
        <dbReference type="ChEBI" id="CHEBI:29105"/>
    </cofactor>
</comment>
<dbReference type="Proteomes" id="UP000663852">
    <property type="component" value="Unassembled WGS sequence"/>
</dbReference>
<evidence type="ECO:0000313" key="11">
    <source>
        <dbReference type="EMBL" id="CAF0883677.1"/>
    </source>
</evidence>